<gene>
    <name evidence="1" type="ORF">SAMN04490197_3402</name>
</gene>
<proteinExistence type="predicted"/>
<reference evidence="1 2" key="1">
    <citation type="submission" date="2016-10" db="EMBL/GenBank/DDBJ databases">
        <authorList>
            <person name="Varghese N."/>
            <person name="Submissions S."/>
        </authorList>
    </citation>
    <scope>NUCLEOTIDE SEQUENCE [LARGE SCALE GENOMIC DNA]</scope>
    <source>
        <strain evidence="1 2">BS2775</strain>
    </source>
</reference>
<organism evidence="1 2">
    <name type="scientific">Pseudomonas orientalis</name>
    <dbReference type="NCBI Taxonomy" id="76758"/>
    <lineage>
        <taxon>Bacteria</taxon>
        <taxon>Pseudomonadati</taxon>
        <taxon>Pseudomonadota</taxon>
        <taxon>Gammaproteobacteria</taxon>
        <taxon>Pseudomonadales</taxon>
        <taxon>Pseudomonadaceae</taxon>
        <taxon>Pseudomonas</taxon>
    </lineage>
</organism>
<protein>
    <submittedName>
        <fullName evidence="1">Uncharacterized protein</fullName>
    </submittedName>
</protein>
<keyword evidence="2" id="KW-1185">Reference proteome</keyword>
<name>A0A8B3Y135_9PSED</name>
<sequence length="212" mass="23339">MRHPSPDHTLLGCRMIAATTVITSSKGNALKLLARLWNLINPDRRPDWEKAREREFIRAANSFKTLRVTQEGGIFIDPEELREQIVASREQLKHLVHKPGASSGLCQAVAAVEVGQEADTSAEATVELQDGIEVVAWRRLSSGAAVRYVCLQSTSTGRFAVATASLFTEAIESLPTWVEANTARHVAIAIQNDHLRWLATVSEAMDAWDADL</sequence>
<dbReference type="EMBL" id="LT629782">
    <property type="protein sequence ID" value="SDU16192.1"/>
    <property type="molecule type" value="Genomic_DNA"/>
</dbReference>
<dbReference type="AlphaFoldDB" id="A0A8B3Y135"/>
<evidence type="ECO:0000313" key="1">
    <source>
        <dbReference type="EMBL" id="SDU16192.1"/>
    </source>
</evidence>
<accession>A0A8B3Y135</accession>
<evidence type="ECO:0000313" key="2">
    <source>
        <dbReference type="Proteomes" id="UP000183653"/>
    </source>
</evidence>
<dbReference type="Proteomes" id="UP000183653">
    <property type="component" value="Chromosome I"/>
</dbReference>